<organism evidence="2">
    <name type="scientific">Salix viminalis</name>
    <name type="common">Common osier</name>
    <name type="synonym">Basket willow</name>
    <dbReference type="NCBI Taxonomy" id="40686"/>
    <lineage>
        <taxon>Eukaryota</taxon>
        <taxon>Viridiplantae</taxon>
        <taxon>Streptophyta</taxon>
        <taxon>Embryophyta</taxon>
        <taxon>Tracheophyta</taxon>
        <taxon>Spermatophyta</taxon>
        <taxon>Magnoliopsida</taxon>
        <taxon>eudicotyledons</taxon>
        <taxon>Gunneridae</taxon>
        <taxon>Pentapetalae</taxon>
        <taxon>rosids</taxon>
        <taxon>fabids</taxon>
        <taxon>Malpighiales</taxon>
        <taxon>Salicaceae</taxon>
        <taxon>Saliceae</taxon>
        <taxon>Salix</taxon>
    </lineage>
</organism>
<name>A0A6N2LLV8_SALVM</name>
<evidence type="ECO:0000256" key="1">
    <source>
        <dbReference type="SAM" id="MobiDB-lite"/>
    </source>
</evidence>
<feature type="region of interest" description="Disordered" evidence="1">
    <location>
        <begin position="85"/>
        <end position="131"/>
    </location>
</feature>
<protein>
    <submittedName>
        <fullName evidence="2">Uncharacterized protein</fullName>
    </submittedName>
</protein>
<dbReference type="PANTHER" id="PTHR37701:SF13">
    <property type="entry name" value="C2H2-TYPE DOMAIN-CONTAINING PROTEIN"/>
    <property type="match status" value="1"/>
</dbReference>
<dbReference type="AlphaFoldDB" id="A0A6N2LLV8"/>
<feature type="compositionally biased region" description="Basic and acidic residues" evidence="1">
    <location>
        <begin position="105"/>
        <end position="121"/>
    </location>
</feature>
<feature type="compositionally biased region" description="Low complexity" evidence="1">
    <location>
        <begin position="87"/>
        <end position="96"/>
    </location>
</feature>
<evidence type="ECO:0000313" key="2">
    <source>
        <dbReference type="EMBL" id="VFU42538.1"/>
    </source>
</evidence>
<reference evidence="2" key="1">
    <citation type="submission" date="2019-03" db="EMBL/GenBank/DDBJ databases">
        <authorList>
            <person name="Mank J."/>
            <person name="Almeida P."/>
        </authorList>
    </citation>
    <scope>NUCLEOTIDE SEQUENCE</scope>
    <source>
        <strain evidence="2">78183</strain>
    </source>
</reference>
<proteinExistence type="predicted"/>
<sequence>MSWPQPRWAPPFATTGLKSTPNLPLIDLRHLSQPELLSLSICSSSSLHRLQTVTAGVSTPKIDRSVFNESAGSRKQTFLRLRLAPRNNNASSSSNSTPAVPFQSTERHPLDEENSQEKSSEGDLTGIENNMNSVCSGMLSESKFNDVGKPGTNELTSVCRGNKTVLVDDNIAIKEQGRNHGGCPVIPFLNEQMHLVENNITGSPKCTIREEESEGCLLTISGNEQSFDLKGDKCTKQDADIVTCTVQESCFLFVGNQHTLTAKDNATGSFNGTMDELKQNMDYVETVLSLSSVAPVQSVEKNLDTAFTGVNSRGAKGKELRKF</sequence>
<gene>
    <name evidence="2" type="ORF">SVIM_LOCUS255906</name>
</gene>
<dbReference type="PANTHER" id="PTHR37701">
    <property type="entry name" value="METHYL-CPG-BINDING DOMAIN-CONTAINING PROTEIN 8"/>
    <property type="match status" value="1"/>
</dbReference>
<dbReference type="EMBL" id="CAADRP010001585">
    <property type="protein sequence ID" value="VFU42538.1"/>
    <property type="molecule type" value="Genomic_DNA"/>
</dbReference>
<accession>A0A6N2LLV8</accession>
<dbReference type="InterPro" id="IPR037472">
    <property type="entry name" value="MBD8"/>
</dbReference>
<feature type="region of interest" description="Disordered" evidence="1">
    <location>
        <begin position="1"/>
        <end position="20"/>
    </location>
</feature>